<accession>A0A6J5MWB8</accession>
<dbReference type="EMBL" id="LR796572">
    <property type="protein sequence ID" value="CAB4151565.1"/>
    <property type="molecule type" value="Genomic_DNA"/>
</dbReference>
<gene>
    <name evidence="1" type="ORF">UFOVP594_22</name>
</gene>
<sequence length="133" mass="15009">MIKLKVTVQGLDELRQNFAKSPQTTLKYLQHATANAIFEVENQAVDRNFQFITPRTLRTGMLQRSFDFGRWFSPDGLSASIGPTVQYAADVYFGRSGGRANYYMDRIARAASTKVQKHFQDAVDVIVDTLAKI</sequence>
<proteinExistence type="predicted"/>
<reference evidence="1" key="1">
    <citation type="submission" date="2020-04" db="EMBL/GenBank/DDBJ databases">
        <authorList>
            <person name="Chiriac C."/>
            <person name="Salcher M."/>
            <person name="Ghai R."/>
            <person name="Kavagutti S V."/>
        </authorList>
    </citation>
    <scope>NUCLEOTIDE SEQUENCE</scope>
</reference>
<organism evidence="1">
    <name type="scientific">uncultured Caudovirales phage</name>
    <dbReference type="NCBI Taxonomy" id="2100421"/>
    <lineage>
        <taxon>Viruses</taxon>
        <taxon>Duplodnaviria</taxon>
        <taxon>Heunggongvirae</taxon>
        <taxon>Uroviricota</taxon>
        <taxon>Caudoviricetes</taxon>
        <taxon>Peduoviridae</taxon>
        <taxon>Maltschvirus</taxon>
        <taxon>Maltschvirus maltsch</taxon>
    </lineage>
</organism>
<protein>
    <submittedName>
        <fullName evidence="1">Uncharacterized protein</fullName>
    </submittedName>
</protein>
<evidence type="ECO:0000313" key="1">
    <source>
        <dbReference type="EMBL" id="CAB4151565.1"/>
    </source>
</evidence>
<name>A0A6J5MWB8_9CAUD</name>